<keyword evidence="10" id="KW-0505">Motor protein</keyword>
<dbReference type="Proteomes" id="UP000054558">
    <property type="component" value="Unassembled WGS sequence"/>
</dbReference>
<name>A0A1Y1HRE9_KLENI</name>
<keyword evidence="6" id="KW-0509">mRNA transport</keyword>
<gene>
    <name evidence="12" type="ORF">KFL_000250140</name>
</gene>
<organism evidence="12 13">
    <name type="scientific">Klebsormidium nitens</name>
    <name type="common">Green alga</name>
    <name type="synonym">Ulothrix nitens</name>
    <dbReference type="NCBI Taxonomy" id="105231"/>
    <lineage>
        <taxon>Eukaryota</taxon>
        <taxon>Viridiplantae</taxon>
        <taxon>Streptophyta</taxon>
        <taxon>Klebsormidiophyceae</taxon>
        <taxon>Klebsormidiales</taxon>
        <taxon>Klebsormidiaceae</taxon>
        <taxon>Klebsormidium</taxon>
    </lineage>
</organism>
<evidence type="ECO:0000313" key="13">
    <source>
        <dbReference type="Proteomes" id="UP000054558"/>
    </source>
</evidence>
<dbReference type="InterPro" id="IPR037177">
    <property type="entry name" value="DLC_sf"/>
</dbReference>
<comment type="similarity">
    <text evidence="10">Belongs to the dynein light chain family.</text>
</comment>
<reference evidence="12 13" key="1">
    <citation type="journal article" date="2014" name="Nat. Commun.">
        <title>Klebsormidium flaccidum genome reveals primary factors for plant terrestrial adaptation.</title>
        <authorList>
            <person name="Hori K."/>
            <person name="Maruyama F."/>
            <person name="Fujisawa T."/>
            <person name="Togashi T."/>
            <person name="Yamamoto N."/>
            <person name="Seo M."/>
            <person name="Sato S."/>
            <person name="Yamada T."/>
            <person name="Mori H."/>
            <person name="Tajima N."/>
            <person name="Moriyama T."/>
            <person name="Ikeuchi M."/>
            <person name="Watanabe M."/>
            <person name="Wada H."/>
            <person name="Kobayashi K."/>
            <person name="Saito M."/>
            <person name="Masuda T."/>
            <person name="Sasaki-Sekimoto Y."/>
            <person name="Mashiguchi K."/>
            <person name="Awai K."/>
            <person name="Shimojima M."/>
            <person name="Masuda S."/>
            <person name="Iwai M."/>
            <person name="Nobusawa T."/>
            <person name="Narise T."/>
            <person name="Kondo S."/>
            <person name="Saito H."/>
            <person name="Sato R."/>
            <person name="Murakawa M."/>
            <person name="Ihara Y."/>
            <person name="Oshima-Yamada Y."/>
            <person name="Ohtaka K."/>
            <person name="Satoh M."/>
            <person name="Sonobe K."/>
            <person name="Ishii M."/>
            <person name="Ohtani R."/>
            <person name="Kanamori-Sato M."/>
            <person name="Honoki R."/>
            <person name="Miyazaki D."/>
            <person name="Mochizuki H."/>
            <person name="Umetsu J."/>
            <person name="Higashi K."/>
            <person name="Shibata D."/>
            <person name="Kamiya Y."/>
            <person name="Sato N."/>
            <person name="Nakamura Y."/>
            <person name="Tabata S."/>
            <person name="Ida S."/>
            <person name="Kurokawa K."/>
            <person name="Ohta H."/>
        </authorList>
    </citation>
    <scope>NUCLEOTIDE SEQUENCE [LARGE SCALE GENOMIC DNA]</scope>
    <source>
        <strain evidence="12 13">NIES-2285</strain>
    </source>
</reference>
<evidence type="ECO:0000313" key="12">
    <source>
        <dbReference type="EMBL" id="GAQ79137.1"/>
    </source>
</evidence>
<dbReference type="SMART" id="SM01375">
    <property type="entry name" value="Dynein_light"/>
    <property type="match status" value="1"/>
</dbReference>
<keyword evidence="10" id="KW-0243">Dynein</keyword>
<evidence type="ECO:0000256" key="3">
    <source>
        <dbReference type="ARBA" id="ARBA00022448"/>
    </source>
</evidence>
<evidence type="ECO:0000256" key="10">
    <source>
        <dbReference type="RuleBase" id="RU365010"/>
    </source>
</evidence>
<dbReference type="GO" id="GO:0007017">
    <property type="term" value="P:microtubule-based process"/>
    <property type="evidence" value="ECO:0007669"/>
    <property type="project" value="InterPro"/>
</dbReference>
<dbReference type="PANTHER" id="PTHR11886">
    <property type="entry name" value="DYNEIN LIGHT CHAIN"/>
    <property type="match status" value="1"/>
</dbReference>
<evidence type="ECO:0000256" key="6">
    <source>
        <dbReference type="ARBA" id="ARBA00022816"/>
    </source>
</evidence>
<evidence type="ECO:0000256" key="1">
    <source>
        <dbReference type="ARBA" id="ARBA00004123"/>
    </source>
</evidence>
<evidence type="ECO:0000256" key="7">
    <source>
        <dbReference type="ARBA" id="ARBA00022927"/>
    </source>
</evidence>
<keyword evidence="3" id="KW-0813">Transport</keyword>
<keyword evidence="9" id="KW-0539">Nucleus</keyword>
<dbReference type="AlphaFoldDB" id="A0A1Y1HRE9"/>
<evidence type="ECO:0000256" key="9">
    <source>
        <dbReference type="ARBA" id="ARBA00023242"/>
    </source>
</evidence>
<dbReference type="GO" id="GO:0005874">
    <property type="term" value="C:microtubule"/>
    <property type="evidence" value="ECO:0007669"/>
    <property type="project" value="UniProtKB-KW"/>
</dbReference>
<evidence type="ECO:0000256" key="8">
    <source>
        <dbReference type="ARBA" id="ARBA00023212"/>
    </source>
</evidence>
<proteinExistence type="inferred from homology"/>
<keyword evidence="5 10" id="KW-0493">Microtubule</keyword>
<comment type="subcellular location">
    <subcellularLocation>
        <location evidence="2 10">Cytoplasm</location>
        <location evidence="2 10">Cytoskeleton</location>
    </subcellularLocation>
    <subcellularLocation>
        <location evidence="1">Nucleus</location>
    </subcellularLocation>
</comment>
<keyword evidence="8 10" id="KW-0206">Cytoskeleton</keyword>
<dbReference type="Pfam" id="PF01221">
    <property type="entry name" value="Dynein_light"/>
    <property type="match status" value="1"/>
</dbReference>
<dbReference type="EMBL" id="DF236974">
    <property type="protein sequence ID" value="GAQ79137.1"/>
    <property type="molecule type" value="Genomic_DNA"/>
</dbReference>
<dbReference type="InterPro" id="IPR001372">
    <property type="entry name" value="Dynein_light_chain_typ-1/2"/>
</dbReference>
<dbReference type="GO" id="GO:0030286">
    <property type="term" value="C:dynein complex"/>
    <property type="evidence" value="ECO:0007669"/>
    <property type="project" value="UniProtKB-KW"/>
</dbReference>
<dbReference type="FunFam" id="3.30.740.10:FF:000005">
    <property type="entry name" value="Dynein light chain"/>
    <property type="match status" value="1"/>
</dbReference>
<dbReference type="GO" id="GO:0005634">
    <property type="term" value="C:nucleus"/>
    <property type="evidence" value="ECO:0007669"/>
    <property type="project" value="UniProtKB-SubCell"/>
</dbReference>
<keyword evidence="4 10" id="KW-0963">Cytoplasm</keyword>
<accession>A0A1Y1HRE9</accession>
<dbReference type="STRING" id="105231.A0A1Y1HRE9"/>
<evidence type="ECO:0000256" key="5">
    <source>
        <dbReference type="ARBA" id="ARBA00022701"/>
    </source>
</evidence>
<dbReference type="OrthoDB" id="10033309at2759"/>
<evidence type="ECO:0000256" key="4">
    <source>
        <dbReference type="ARBA" id="ARBA00022490"/>
    </source>
</evidence>
<protein>
    <recommendedName>
        <fullName evidence="10">Dynein light chain</fullName>
    </recommendedName>
</protein>
<evidence type="ECO:0000256" key="11">
    <source>
        <dbReference type="SAM" id="MobiDB-lite"/>
    </source>
</evidence>
<dbReference type="GO" id="GO:0015031">
    <property type="term" value="P:protein transport"/>
    <property type="evidence" value="ECO:0007669"/>
    <property type="project" value="UniProtKB-KW"/>
</dbReference>
<keyword evidence="13" id="KW-1185">Reference proteome</keyword>
<dbReference type="OMA" id="SHETRQF"/>
<dbReference type="PANTHER" id="PTHR11886:SF35">
    <property type="entry name" value="DYNEIN LIGHT CHAIN"/>
    <property type="match status" value="1"/>
</dbReference>
<keyword evidence="7" id="KW-0653">Protein transport</keyword>
<sequence>MGPPAMDPEKTRDEADATNAPASQPRPIQIVTSTMAREFEKSATEIAASAFDYYKQPKDVATYIKKEFDKRYPSDGKATSGVYHCIVGRNFAASVSYETRFFLHFRVGQENVIIFKSKDSPFDTDQVDLNK</sequence>
<dbReference type="Gene3D" id="3.30.740.10">
    <property type="entry name" value="Protein Inhibitor Of Neuronal Nitric Oxide Synthase"/>
    <property type="match status" value="1"/>
</dbReference>
<dbReference type="SUPFAM" id="SSF54648">
    <property type="entry name" value="DLC"/>
    <property type="match status" value="1"/>
</dbReference>
<evidence type="ECO:0000256" key="2">
    <source>
        <dbReference type="ARBA" id="ARBA00004245"/>
    </source>
</evidence>
<feature type="region of interest" description="Disordered" evidence="11">
    <location>
        <begin position="1"/>
        <end position="27"/>
    </location>
</feature>
<dbReference type="GO" id="GO:0051028">
    <property type="term" value="P:mRNA transport"/>
    <property type="evidence" value="ECO:0007669"/>
    <property type="project" value="UniProtKB-KW"/>
</dbReference>